<sequence length="78" mass="8194">MSLAEEMGRDDPEAFRPTADVGVVASGDGHAQAAGDLGDAEGFRRRLGRHFGGVFIFDGHAPRTGGATDNPRGALEWL</sequence>
<reference evidence="1 2" key="1">
    <citation type="submission" date="2020-07" db="EMBL/GenBank/DDBJ databases">
        <title>Sequencing the genomes of 1000 actinobacteria strains.</title>
        <authorList>
            <person name="Klenk H.-P."/>
        </authorList>
    </citation>
    <scope>NUCLEOTIDE SEQUENCE [LARGE SCALE GENOMIC DNA]</scope>
    <source>
        <strain evidence="1 2">DSM 45763</strain>
    </source>
</reference>
<accession>A0A852V136</accession>
<evidence type="ECO:0000313" key="2">
    <source>
        <dbReference type="Proteomes" id="UP000576393"/>
    </source>
</evidence>
<dbReference type="Proteomes" id="UP000576393">
    <property type="component" value="Unassembled WGS sequence"/>
</dbReference>
<name>A0A852V136_9ACTN</name>
<keyword evidence="2" id="KW-1185">Reference proteome</keyword>
<protein>
    <submittedName>
        <fullName evidence="1">Uncharacterized protein</fullName>
    </submittedName>
</protein>
<dbReference type="EMBL" id="JACCCO010000001">
    <property type="protein sequence ID" value="NYF39505.1"/>
    <property type="molecule type" value="Genomic_DNA"/>
</dbReference>
<comment type="caution">
    <text evidence="1">The sequence shown here is derived from an EMBL/GenBank/DDBJ whole genome shotgun (WGS) entry which is preliminary data.</text>
</comment>
<evidence type="ECO:0000313" key="1">
    <source>
        <dbReference type="EMBL" id="NYF39505.1"/>
    </source>
</evidence>
<gene>
    <name evidence="1" type="ORF">HDA43_001664</name>
</gene>
<organism evidence="1 2">
    <name type="scientific">Streptosporangium sandarakinum</name>
    <dbReference type="NCBI Taxonomy" id="1260955"/>
    <lineage>
        <taxon>Bacteria</taxon>
        <taxon>Bacillati</taxon>
        <taxon>Actinomycetota</taxon>
        <taxon>Actinomycetes</taxon>
        <taxon>Streptosporangiales</taxon>
        <taxon>Streptosporangiaceae</taxon>
        <taxon>Streptosporangium</taxon>
    </lineage>
</organism>
<dbReference type="AlphaFoldDB" id="A0A852V136"/>
<dbReference type="RefSeq" id="WP_179819149.1">
    <property type="nucleotide sequence ID" value="NZ_JACCCO010000001.1"/>
</dbReference>
<proteinExistence type="predicted"/>